<evidence type="ECO:0000313" key="1">
    <source>
        <dbReference type="EMBL" id="EEU40614.1"/>
    </source>
</evidence>
<name>C7Z607_FUSV7</name>
<dbReference type="GeneID" id="9678432"/>
<dbReference type="STRING" id="660122.C7Z607"/>
<evidence type="ECO:0000313" key="2">
    <source>
        <dbReference type="Proteomes" id="UP000005206"/>
    </source>
</evidence>
<dbReference type="HOGENOM" id="CLU_819128_0_0_1"/>
<dbReference type="AlphaFoldDB" id="C7Z607"/>
<organism evidence="1 2">
    <name type="scientific">Fusarium vanettenii (strain ATCC MYA-4622 / CBS 123669 / FGSC 9596 / NRRL 45880 / 77-13-4)</name>
    <name type="common">Fusarium solani subsp. pisi</name>
    <dbReference type="NCBI Taxonomy" id="660122"/>
    <lineage>
        <taxon>Eukaryota</taxon>
        <taxon>Fungi</taxon>
        <taxon>Dikarya</taxon>
        <taxon>Ascomycota</taxon>
        <taxon>Pezizomycotina</taxon>
        <taxon>Sordariomycetes</taxon>
        <taxon>Hypocreomycetidae</taxon>
        <taxon>Hypocreales</taxon>
        <taxon>Nectriaceae</taxon>
        <taxon>Fusarium</taxon>
        <taxon>Fusarium solani species complex</taxon>
        <taxon>Fusarium vanettenii</taxon>
    </lineage>
</organism>
<dbReference type="OrthoDB" id="412402at2759"/>
<dbReference type="eggNOG" id="ENOG502RQN7">
    <property type="taxonomic scope" value="Eukaryota"/>
</dbReference>
<dbReference type="KEGG" id="nhe:NECHADRAFT_75935"/>
<dbReference type="InParanoid" id="C7Z607"/>
<dbReference type="VEuPathDB" id="FungiDB:NECHADRAFT_75935"/>
<proteinExistence type="predicted"/>
<protein>
    <submittedName>
        <fullName evidence="1">Uncharacterized protein</fullName>
    </submittedName>
</protein>
<dbReference type="Proteomes" id="UP000005206">
    <property type="component" value="Chromosome 2"/>
</dbReference>
<accession>C7Z607</accession>
<reference evidence="1 2" key="1">
    <citation type="journal article" date="2009" name="PLoS Genet.">
        <title>The genome of Nectria haematococca: contribution of supernumerary chromosomes to gene expansion.</title>
        <authorList>
            <person name="Coleman J.J."/>
            <person name="Rounsley S.D."/>
            <person name="Rodriguez-Carres M."/>
            <person name="Kuo A."/>
            <person name="Wasmann C.C."/>
            <person name="Grimwood J."/>
            <person name="Schmutz J."/>
            <person name="Taga M."/>
            <person name="White G.J."/>
            <person name="Zhou S."/>
            <person name="Schwartz D.C."/>
            <person name="Freitag M."/>
            <person name="Ma L.J."/>
            <person name="Danchin E.G."/>
            <person name="Henrissat B."/>
            <person name="Coutinho P.M."/>
            <person name="Nelson D.R."/>
            <person name="Straney D."/>
            <person name="Napoli C.A."/>
            <person name="Barker B.M."/>
            <person name="Gribskov M."/>
            <person name="Rep M."/>
            <person name="Kroken S."/>
            <person name="Molnar I."/>
            <person name="Rensing C."/>
            <person name="Kennell J.C."/>
            <person name="Zamora J."/>
            <person name="Farman M.L."/>
            <person name="Selker E.U."/>
            <person name="Salamov A."/>
            <person name="Shapiro H."/>
            <person name="Pangilinan J."/>
            <person name="Lindquist E."/>
            <person name="Lamers C."/>
            <person name="Grigoriev I.V."/>
            <person name="Geiser D.M."/>
            <person name="Covert S.F."/>
            <person name="Temporini E."/>
            <person name="Vanetten H.D."/>
        </authorList>
    </citation>
    <scope>NUCLEOTIDE SEQUENCE [LARGE SCALE GENOMIC DNA]</scope>
    <source>
        <strain evidence="2">ATCC MYA-4622 / CBS 123669 / FGSC 9596 / NRRL 45880 / 77-13-4</strain>
    </source>
</reference>
<dbReference type="EMBL" id="GG698910">
    <property type="protein sequence ID" value="EEU40614.1"/>
    <property type="molecule type" value="Genomic_DNA"/>
</dbReference>
<gene>
    <name evidence="1" type="ORF">NECHADRAFT_75935</name>
</gene>
<dbReference type="RefSeq" id="XP_003046327.1">
    <property type="nucleotide sequence ID" value="XM_003046281.1"/>
</dbReference>
<keyword evidence="2" id="KW-1185">Reference proteome</keyword>
<sequence length="346" mass="39472">MLSSRSTTAKVSFNIGIELDSFDGKLPIHPPIEQDYQVDTWGVAPVHRSQHFELIGPSFDFADVAAGLPDVEAAVDAVRQDGSSYLEKTRGVAVRVGIQGGISSGETTLLTKKIATLVMLLEEHLLTNLTRARSRKHYLVSMESQVAKGPWPQGNVVSSYYDSHVPPMATIKPGSWCNEKLESMYLNFRLIWSAPSLWELDHLLLRSFSPPTVCDFFMLSPREVLVGVLPWALEENPQDPEPWWNLEELGKLFQPYSERDPEDGYTYLYFTYLQPTLDHTLLRNWVEIIAGIVKLALASPDEYKQCLETILTIVYDYDRGEEAWVLLMKRVLELEHRIPYWRKSLE</sequence>